<keyword evidence="2 5" id="KW-0012">Acyltransferase</keyword>
<dbReference type="NCBIfam" id="NF006829">
    <property type="entry name" value="PRK09352.1"/>
    <property type="match status" value="1"/>
</dbReference>
<dbReference type="Proteomes" id="UP000008957">
    <property type="component" value="Chromosome"/>
</dbReference>
<dbReference type="GO" id="GO:0004315">
    <property type="term" value="F:3-oxoacyl-[acyl-carrier-protein] synthase activity"/>
    <property type="evidence" value="ECO:0007669"/>
    <property type="project" value="InterPro"/>
</dbReference>
<evidence type="ECO:0000259" key="3">
    <source>
        <dbReference type="Pfam" id="PF08541"/>
    </source>
</evidence>
<dbReference type="Gene3D" id="3.40.47.10">
    <property type="match status" value="1"/>
</dbReference>
<evidence type="ECO:0000256" key="2">
    <source>
        <dbReference type="ARBA" id="ARBA00023315"/>
    </source>
</evidence>
<evidence type="ECO:0000313" key="5">
    <source>
        <dbReference type="EMBL" id="CBL28448.1"/>
    </source>
</evidence>
<reference evidence="6" key="1">
    <citation type="submission" date="2010-03" db="EMBL/GenBank/DDBJ databases">
        <title>The genome sequence of Synergistetes sp. SGP1.</title>
        <authorList>
            <consortium name="metaHIT consortium -- http://www.metahit.eu/"/>
            <person name="Pajon A."/>
            <person name="Turner K."/>
            <person name="Parkhill J."/>
            <person name="Wade W."/>
            <person name="Vartoukian S."/>
        </authorList>
    </citation>
    <scope>NUCLEOTIDE SEQUENCE [LARGE SCALE GENOMIC DNA]</scope>
    <source>
        <strain evidence="6">SGP1</strain>
    </source>
</reference>
<dbReference type="PANTHER" id="PTHR34069">
    <property type="entry name" value="3-OXOACYL-[ACYL-CARRIER-PROTEIN] SYNTHASE 3"/>
    <property type="match status" value="1"/>
</dbReference>
<feature type="domain" description="Beta-ketoacyl-[acyl-carrier-protein] synthase III N-terminal" evidence="4">
    <location>
        <begin position="112"/>
        <end position="189"/>
    </location>
</feature>
<accession>A0AB94IXI7</accession>
<name>A0AB94IXI7_9BACT</name>
<dbReference type="SUPFAM" id="SSF53901">
    <property type="entry name" value="Thiolase-like"/>
    <property type="match status" value="1"/>
</dbReference>
<evidence type="ECO:0000313" key="6">
    <source>
        <dbReference type="Proteomes" id="UP000008957"/>
    </source>
</evidence>
<reference evidence="5 6" key="2">
    <citation type="submission" date="2010-03" db="EMBL/GenBank/DDBJ databases">
        <authorList>
            <person name="Pajon A."/>
        </authorList>
    </citation>
    <scope>NUCLEOTIDE SEQUENCE [LARGE SCALE GENOMIC DNA]</scope>
    <source>
        <strain evidence="5 6">SGP1</strain>
    </source>
</reference>
<dbReference type="Pfam" id="PF08541">
    <property type="entry name" value="ACP_syn_III_C"/>
    <property type="match status" value="1"/>
</dbReference>
<dbReference type="EC" id="2.3.1.180" evidence="5"/>
<dbReference type="AlphaFoldDB" id="A0AB94IXI7"/>
<dbReference type="InterPro" id="IPR016039">
    <property type="entry name" value="Thiolase-like"/>
</dbReference>
<feature type="domain" description="Beta-ketoacyl-[acyl-carrier-protein] synthase III C-terminal" evidence="3">
    <location>
        <begin position="250"/>
        <end position="337"/>
    </location>
</feature>
<dbReference type="KEGG" id="sbr:SY1_13570"/>
<protein>
    <submittedName>
        <fullName evidence="5">3-oxoacyl-[acyl-carrier-protein] synthase III</fullName>
        <ecNumber evidence="5">2.3.1.180</ecNumber>
    </submittedName>
</protein>
<dbReference type="RefSeq" id="WP_015556595.1">
    <property type="nucleotide sequence ID" value="NC_021038.1"/>
</dbReference>
<evidence type="ECO:0000259" key="4">
    <source>
        <dbReference type="Pfam" id="PF08545"/>
    </source>
</evidence>
<dbReference type="GO" id="GO:0033818">
    <property type="term" value="F:beta-ketoacyl-acyl-carrier-protein synthase III activity"/>
    <property type="evidence" value="ECO:0007669"/>
    <property type="project" value="UniProtKB-EC"/>
</dbReference>
<proteinExistence type="predicted"/>
<dbReference type="Pfam" id="PF08545">
    <property type="entry name" value="ACP_syn_III"/>
    <property type="match status" value="1"/>
</dbReference>
<evidence type="ECO:0000256" key="1">
    <source>
        <dbReference type="ARBA" id="ARBA00022679"/>
    </source>
</evidence>
<dbReference type="InterPro" id="IPR013751">
    <property type="entry name" value="ACP_syn_III_N"/>
</dbReference>
<dbReference type="InterPro" id="IPR013747">
    <property type="entry name" value="ACP_syn_III_C"/>
</dbReference>
<keyword evidence="6" id="KW-1185">Reference proteome</keyword>
<dbReference type="EMBL" id="FP929056">
    <property type="protein sequence ID" value="CBL28448.1"/>
    <property type="molecule type" value="Genomic_DNA"/>
</dbReference>
<keyword evidence="1 5" id="KW-0808">Transferase</keyword>
<dbReference type="CDD" id="cd00830">
    <property type="entry name" value="KAS_III"/>
    <property type="match status" value="1"/>
</dbReference>
<gene>
    <name evidence="5" type="ORF">SY1_13570</name>
</gene>
<dbReference type="PANTHER" id="PTHR34069:SF2">
    <property type="entry name" value="BETA-KETOACYL-[ACYL-CARRIER-PROTEIN] SYNTHASE III"/>
    <property type="match status" value="1"/>
</dbReference>
<sequence>MSALQDTQPGIEAIEYWLPDQVVTNEDLAREFYDWDPQKAWRATGIRERRVGPEPASDMAVQAAEKLFSLHSVDRSSIDFLLLVTQSRDYPMPATACIVQDKLGLPTSCGALDLTLGCSGYVYGLFMAKALLASGSCRRVLLLTVEKISHLHPADRSTRVLLGEGASATLLSASDPIASIGNFDLGTDGRGYANLFVPAGGTALPHSPETARSIADPAGNVRSQDTLFMDGMEIFSFSVREAPKTFRAALEKNGMSKEDVALFVFHQANRMILETLRAKLDIDPSRFCIDLERVGNTSSSSIPIALRDRMDALRPGDNVLLCGFGIGYSWGSTVLKWRRSHD</sequence>
<dbReference type="GO" id="GO:0006633">
    <property type="term" value="P:fatty acid biosynthetic process"/>
    <property type="evidence" value="ECO:0007669"/>
    <property type="project" value="InterPro"/>
</dbReference>
<organism evidence="5 6">
    <name type="scientific">Fretibacterium fastidiosum</name>
    <dbReference type="NCBI Taxonomy" id="651822"/>
    <lineage>
        <taxon>Bacteria</taxon>
        <taxon>Thermotogati</taxon>
        <taxon>Synergistota</taxon>
        <taxon>Synergistia</taxon>
        <taxon>Synergistales</taxon>
        <taxon>Aminobacteriaceae</taxon>
        <taxon>Fretibacterium</taxon>
    </lineage>
</organism>
<dbReference type="GO" id="GO:0044550">
    <property type="term" value="P:secondary metabolite biosynthetic process"/>
    <property type="evidence" value="ECO:0007669"/>
    <property type="project" value="TreeGrafter"/>
</dbReference>